<protein>
    <recommendedName>
        <fullName evidence="3">BTB domain-containing protein</fullName>
    </recommendedName>
</protein>
<evidence type="ECO:0000313" key="2">
    <source>
        <dbReference type="Proteomes" id="UP000294933"/>
    </source>
</evidence>
<evidence type="ECO:0008006" key="3">
    <source>
        <dbReference type="Google" id="ProtNLM"/>
    </source>
</evidence>
<keyword evidence="2" id="KW-1185">Reference proteome</keyword>
<proteinExistence type="predicted"/>
<accession>A0A4Y7PET3</accession>
<gene>
    <name evidence="1" type="ORF">BD410DRAFT_846856</name>
</gene>
<evidence type="ECO:0000313" key="1">
    <source>
        <dbReference type="EMBL" id="TDL13528.1"/>
    </source>
</evidence>
<dbReference type="InterPro" id="IPR011333">
    <property type="entry name" value="SKP1/BTB/POZ_sf"/>
</dbReference>
<sequence length="109" mass="12593">MSMKEIKATRMDLGDSKLVAKEELDRSRTYFCANVVFLVERRLFMLPRILFEGQSSVFKDMFLLPPPPSNINESNEEGGSVSNPIRLDGVKKTEFESFLRVLFPLYVRQ</sequence>
<dbReference type="OrthoDB" id="2367075at2759"/>
<dbReference type="STRING" id="50990.A0A4Y7PET3"/>
<organism evidence="1 2">
    <name type="scientific">Rickenella mellea</name>
    <dbReference type="NCBI Taxonomy" id="50990"/>
    <lineage>
        <taxon>Eukaryota</taxon>
        <taxon>Fungi</taxon>
        <taxon>Dikarya</taxon>
        <taxon>Basidiomycota</taxon>
        <taxon>Agaricomycotina</taxon>
        <taxon>Agaricomycetes</taxon>
        <taxon>Hymenochaetales</taxon>
        <taxon>Rickenellaceae</taxon>
        <taxon>Rickenella</taxon>
    </lineage>
</organism>
<reference evidence="1 2" key="1">
    <citation type="submission" date="2018-06" db="EMBL/GenBank/DDBJ databases">
        <title>A transcriptomic atlas of mushroom development highlights an independent origin of complex multicellularity.</title>
        <authorList>
            <consortium name="DOE Joint Genome Institute"/>
            <person name="Krizsan K."/>
            <person name="Almasi E."/>
            <person name="Merenyi Z."/>
            <person name="Sahu N."/>
            <person name="Viragh M."/>
            <person name="Koszo T."/>
            <person name="Mondo S."/>
            <person name="Kiss B."/>
            <person name="Balint B."/>
            <person name="Kues U."/>
            <person name="Barry K."/>
            <person name="Hegedus J.C."/>
            <person name="Henrissat B."/>
            <person name="Johnson J."/>
            <person name="Lipzen A."/>
            <person name="Ohm R."/>
            <person name="Nagy I."/>
            <person name="Pangilinan J."/>
            <person name="Yan J."/>
            <person name="Xiong Y."/>
            <person name="Grigoriev I.V."/>
            <person name="Hibbett D.S."/>
            <person name="Nagy L.G."/>
        </authorList>
    </citation>
    <scope>NUCLEOTIDE SEQUENCE [LARGE SCALE GENOMIC DNA]</scope>
    <source>
        <strain evidence="1 2">SZMC22713</strain>
    </source>
</reference>
<dbReference type="AlphaFoldDB" id="A0A4Y7PET3"/>
<name>A0A4Y7PET3_9AGAM</name>
<dbReference type="VEuPathDB" id="FungiDB:BD410DRAFT_846856"/>
<dbReference type="Proteomes" id="UP000294933">
    <property type="component" value="Unassembled WGS sequence"/>
</dbReference>
<dbReference type="EMBL" id="ML170564">
    <property type="protein sequence ID" value="TDL13528.1"/>
    <property type="molecule type" value="Genomic_DNA"/>
</dbReference>
<dbReference type="SUPFAM" id="SSF54695">
    <property type="entry name" value="POZ domain"/>
    <property type="match status" value="1"/>
</dbReference>